<dbReference type="eggNOG" id="ENOG5031YKX">
    <property type="taxonomic scope" value="Bacteria"/>
</dbReference>
<organism evidence="1 2">
    <name type="scientific">Mycoplasmopsis californica</name>
    <dbReference type="NCBI Taxonomy" id="2113"/>
    <lineage>
        <taxon>Bacteria</taxon>
        <taxon>Bacillati</taxon>
        <taxon>Mycoplasmatota</taxon>
        <taxon>Mycoplasmoidales</taxon>
        <taxon>Metamycoplasmataceae</taxon>
        <taxon>Mycoplasmopsis</taxon>
    </lineage>
</organism>
<proteinExistence type="predicted"/>
<accession>A0A059XX43</accession>
<dbReference type="Gene3D" id="1.10.1760.20">
    <property type="match status" value="1"/>
</dbReference>
<dbReference type="OrthoDB" id="398992at2"/>
<dbReference type="KEGG" id="mcr:MCFN_03265"/>
<protein>
    <submittedName>
        <fullName evidence="1">Uncharacterized protein</fullName>
    </submittedName>
</protein>
<dbReference type="EMBL" id="CP007521">
    <property type="protein sequence ID" value="AIA29762.1"/>
    <property type="molecule type" value="Genomic_DNA"/>
</dbReference>
<gene>
    <name evidence="1" type="ORF">MCFN_03265</name>
</gene>
<evidence type="ECO:0000313" key="1">
    <source>
        <dbReference type="EMBL" id="AIA29762.1"/>
    </source>
</evidence>
<dbReference type="RefSeq" id="WP_038562293.1">
    <property type="nucleotide sequence ID" value="NZ_AP018940.1"/>
</dbReference>
<keyword evidence="2" id="KW-1185">Reference proteome</keyword>
<sequence>MQSSQKHVNVILINRNNKITISRHALIFKMVSLAVYLAYFIVSGFSVFLAYIPFGPFWLTYLPLIVAMATFQFGYSGAMVAGFGFGISSFIASMLLGLFWFQNLDVSVVSRLLVGVVSCFAYRVLNIKKSPKLWKFVLLTLVATEFNSIFVFGSLYIHSKFIGELSGLPPLRDMLILNTINLIAEPILNVSMSVLLFMPVLGLKQRYEARKNVSW</sequence>
<dbReference type="AlphaFoldDB" id="A0A059XX43"/>
<name>A0A059XX43_9BACT</name>
<reference evidence="1 2" key="1">
    <citation type="journal article" date="2014" name="Genome Announc.">
        <title>Complete Genome Sequence of the Bovine Mastitis Pathogen Mycoplasma californicum Strain ST-6T (ATCC 33461T).</title>
        <authorList>
            <person name="Calcutt M.J."/>
            <person name="Foecking M.F."/>
            <person name="Fox L.K."/>
        </authorList>
    </citation>
    <scope>NUCLEOTIDE SEQUENCE [LARGE SCALE GENOMIC DNA]</scope>
    <source>
        <strain evidence="1 2">ST-6</strain>
    </source>
</reference>
<dbReference type="Proteomes" id="UP000027088">
    <property type="component" value="Chromosome"/>
</dbReference>
<evidence type="ECO:0000313" key="2">
    <source>
        <dbReference type="Proteomes" id="UP000027088"/>
    </source>
</evidence>